<sequence length="84" mass="9048">FLTSNDGHDRCLTCLGRKRAEAAFVDGSCVHCERMPMATLSSRLSFVKRLPLASTQPSSVGHKSSSAALVRSKGDLRITVRNAS</sequence>
<comment type="caution">
    <text evidence="1">The sequence shown here is derived from an EMBL/GenBank/DDBJ whole genome shotgun (WGS) entry which is preliminary data.</text>
</comment>
<dbReference type="EMBL" id="JAMKFB020000016">
    <property type="protein sequence ID" value="KAL0173210.1"/>
    <property type="molecule type" value="Genomic_DNA"/>
</dbReference>
<organism evidence="1 2">
    <name type="scientific">Cirrhinus mrigala</name>
    <name type="common">Mrigala</name>
    <dbReference type="NCBI Taxonomy" id="683832"/>
    <lineage>
        <taxon>Eukaryota</taxon>
        <taxon>Metazoa</taxon>
        <taxon>Chordata</taxon>
        <taxon>Craniata</taxon>
        <taxon>Vertebrata</taxon>
        <taxon>Euteleostomi</taxon>
        <taxon>Actinopterygii</taxon>
        <taxon>Neopterygii</taxon>
        <taxon>Teleostei</taxon>
        <taxon>Ostariophysi</taxon>
        <taxon>Cypriniformes</taxon>
        <taxon>Cyprinidae</taxon>
        <taxon>Labeoninae</taxon>
        <taxon>Labeonini</taxon>
        <taxon>Cirrhinus</taxon>
    </lineage>
</organism>
<dbReference type="AlphaFoldDB" id="A0ABD0PHH8"/>
<protein>
    <submittedName>
        <fullName evidence="1">Uncharacterized protein</fullName>
    </submittedName>
</protein>
<reference evidence="1 2" key="1">
    <citation type="submission" date="2024-05" db="EMBL/GenBank/DDBJ databases">
        <title>Genome sequencing and assembly of Indian major carp, Cirrhinus mrigala (Hamilton, 1822).</title>
        <authorList>
            <person name="Mohindra V."/>
            <person name="Chowdhury L.M."/>
            <person name="Lal K."/>
            <person name="Jena J.K."/>
        </authorList>
    </citation>
    <scope>NUCLEOTIDE SEQUENCE [LARGE SCALE GENOMIC DNA]</scope>
    <source>
        <strain evidence="1">CM1030</strain>
        <tissue evidence="1">Blood</tissue>
    </source>
</reference>
<dbReference type="Proteomes" id="UP001529510">
    <property type="component" value="Unassembled WGS sequence"/>
</dbReference>
<name>A0ABD0PHH8_CIRMR</name>
<evidence type="ECO:0000313" key="1">
    <source>
        <dbReference type="EMBL" id="KAL0173210.1"/>
    </source>
</evidence>
<keyword evidence="2" id="KW-1185">Reference proteome</keyword>
<feature type="non-terminal residue" evidence="1">
    <location>
        <position position="84"/>
    </location>
</feature>
<feature type="non-terminal residue" evidence="1">
    <location>
        <position position="1"/>
    </location>
</feature>
<proteinExistence type="predicted"/>
<accession>A0ABD0PHH8</accession>
<evidence type="ECO:0000313" key="2">
    <source>
        <dbReference type="Proteomes" id="UP001529510"/>
    </source>
</evidence>
<gene>
    <name evidence="1" type="ORF">M9458_033521</name>
</gene>